<dbReference type="RefSeq" id="WP_251810109.1">
    <property type="nucleotide sequence ID" value="NZ_CP101527.1"/>
</dbReference>
<keyword evidence="1" id="KW-0732">Signal</keyword>
<proteinExistence type="predicted"/>
<dbReference type="SUPFAM" id="SSF53850">
    <property type="entry name" value="Periplasmic binding protein-like II"/>
    <property type="match status" value="1"/>
</dbReference>
<name>A0A9E8HJU9_9ALTE</name>
<dbReference type="AlphaFoldDB" id="A0A9E8HJU9"/>
<dbReference type="PROSITE" id="PS51257">
    <property type="entry name" value="PROKAR_LIPOPROTEIN"/>
    <property type="match status" value="1"/>
</dbReference>
<dbReference type="EMBL" id="CP101527">
    <property type="protein sequence ID" value="UZW74682.1"/>
    <property type="molecule type" value="Genomic_DNA"/>
</dbReference>
<gene>
    <name evidence="2" type="ORF">NNL22_16930</name>
</gene>
<sequence length="255" mass="27845">MRVVIFAFVLMVFSSWSIACESAAGESCLTVDINHDDGGKTSERHGQKMLDALAREGCDALSYIDSSASETTKAQLVFESAPISEVSPSLPEYRLIARAKTLEGELTVRGAVLVYAARGITDLSHLKGEWISFIGKDSWTGYRLPIKVLNEAGIDETTNEFYFVGNHVGSVSALLHKDVLVAVVAEPLAKRWAEPNELAIVAVTDEVETGGWWLHNSVSSDRAQRCAQALTQIERPEFKSLPAWIGGFVTVEESQ</sequence>
<protein>
    <submittedName>
        <fullName evidence="2">Phosphate/phosphite/phosphonate ABC transporter substrate-binding protein</fullName>
    </submittedName>
</protein>
<evidence type="ECO:0000313" key="3">
    <source>
        <dbReference type="Proteomes" id="UP001164472"/>
    </source>
</evidence>
<dbReference type="Pfam" id="PF12974">
    <property type="entry name" value="Phosphonate-bd"/>
    <property type="match status" value="1"/>
</dbReference>
<reference evidence="2" key="1">
    <citation type="submission" date="2022-07" db="EMBL/GenBank/DDBJ databases">
        <title>Alkalimarinus sp. nov., isolated from gut of a Alitta virens.</title>
        <authorList>
            <person name="Yang A.I."/>
            <person name="Shin N.-R."/>
        </authorList>
    </citation>
    <scope>NUCLEOTIDE SEQUENCE</scope>
    <source>
        <strain evidence="2">FA028</strain>
    </source>
</reference>
<dbReference type="KEGG" id="asem:NNL22_16930"/>
<feature type="chain" id="PRO_5038804517" evidence="1">
    <location>
        <begin position="20"/>
        <end position="255"/>
    </location>
</feature>
<dbReference type="Gene3D" id="3.40.190.10">
    <property type="entry name" value="Periplasmic binding protein-like II"/>
    <property type="match status" value="1"/>
</dbReference>
<evidence type="ECO:0000313" key="2">
    <source>
        <dbReference type="EMBL" id="UZW74682.1"/>
    </source>
</evidence>
<evidence type="ECO:0000256" key="1">
    <source>
        <dbReference type="SAM" id="SignalP"/>
    </source>
</evidence>
<keyword evidence="3" id="KW-1185">Reference proteome</keyword>
<feature type="signal peptide" evidence="1">
    <location>
        <begin position="1"/>
        <end position="19"/>
    </location>
</feature>
<dbReference type="Proteomes" id="UP001164472">
    <property type="component" value="Chromosome"/>
</dbReference>
<accession>A0A9E8HJU9</accession>
<organism evidence="2 3">
    <name type="scientific">Alkalimarinus sediminis</name>
    <dbReference type="NCBI Taxonomy" id="1632866"/>
    <lineage>
        <taxon>Bacteria</taxon>
        <taxon>Pseudomonadati</taxon>
        <taxon>Pseudomonadota</taxon>
        <taxon>Gammaproteobacteria</taxon>
        <taxon>Alteromonadales</taxon>
        <taxon>Alteromonadaceae</taxon>
        <taxon>Alkalimarinus</taxon>
    </lineage>
</organism>